<dbReference type="AlphaFoldDB" id="A0A1M7S4E3"/>
<keyword evidence="2 7" id="KW-0813">Transport</keyword>
<evidence type="ECO:0000256" key="3">
    <source>
        <dbReference type="ARBA" id="ARBA00022475"/>
    </source>
</evidence>
<protein>
    <submittedName>
        <fullName evidence="9">Carbohydrate ABC transporter membrane protein 1, CUT1 family</fullName>
    </submittedName>
</protein>
<feature type="transmembrane region" description="Helical" evidence="7">
    <location>
        <begin position="7"/>
        <end position="26"/>
    </location>
</feature>
<sequence length="288" mass="32940">MRKLLPYIFILPTFIIISLFIYYPAINSFYLSFFKVSVFGNRKMFVGLENYIELFSDEKFVKSFTFTIVFTIITVIVSIFIAFFVALLLNQRVPGVRLFRTLIFAPYAVSTAVAGALWGFLLNPVVGHVNYIMTRLFGIQVNWLVTAPYAAYAVIIAAIWKTLPFNIIFYIAGLQSIPDELVEATKLDGATTWTRMWRLYFPLLSPITYYLVIMSIISAMFQSFAIIDVMTRGGPGDYTTNIIYRIYLDDFRFSKTGPAAAESVILFAIMIIVTLIYFKVGRKSVHYQ</sequence>
<reference evidence="10" key="1">
    <citation type="submission" date="2016-12" db="EMBL/GenBank/DDBJ databases">
        <authorList>
            <person name="Varghese N."/>
            <person name="Submissions S."/>
        </authorList>
    </citation>
    <scope>NUCLEOTIDE SEQUENCE [LARGE SCALE GENOMIC DNA]</scope>
    <source>
        <strain evidence="10">DSM 13020</strain>
    </source>
</reference>
<keyword evidence="4 7" id="KW-0812">Transmembrane</keyword>
<gene>
    <name evidence="9" type="ORF">SAMN02745226_00454</name>
</gene>
<dbReference type="Gene3D" id="1.10.3720.10">
    <property type="entry name" value="MetI-like"/>
    <property type="match status" value="1"/>
</dbReference>
<feature type="domain" description="ABC transmembrane type-1" evidence="8">
    <location>
        <begin position="64"/>
        <end position="277"/>
    </location>
</feature>
<feature type="transmembrane region" description="Helical" evidence="7">
    <location>
        <begin position="101"/>
        <end position="121"/>
    </location>
</feature>
<feature type="transmembrane region" description="Helical" evidence="7">
    <location>
        <begin position="141"/>
        <end position="160"/>
    </location>
</feature>
<dbReference type="EMBL" id="FRDJ01000002">
    <property type="protein sequence ID" value="SHN53274.1"/>
    <property type="molecule type" value="Genomic_DNA"/>
</dbReference>
<name>A0A1M7S4E3_FERGO</name>
<feature type="transmembrane region" description="Helical" evidence="7">
    <location>
        <begin position="259"/>
        <end position="278"/>
    </location>
</feature>
<proteinExistence type="inferred from homology"/>
<dbReference type="Proteomes" id="UP000184207">
    <property type="component" value="Unassembled WGS sequence"/>
</dbReference>
<dbReference type="SUPFAM" id="SSF161098">
    <property type="entry name" value="MetI-like"/>
    <property type="match status" value="1"/>
</dbReference>
<evidence type="ECO:0000256" key="7">
    <source>
        <dbReference type="RuleBase" id="RU363032"/>
    </source>
</evidence>
<evidence type="ECO:0000256" key="6">
    <source>
        <dbReference type="ARBA" id="ARBA00023136"/>
    </source>
</evidence>
<keyword evidence="10" id="KW-1185">Reference proteome</keyword>
<keyword evidence="6 7" id="KW-0472">Membrane</keyword>
<feature type="transmembrane region" description="Helical" evidence="7">
    <location>
        <begin position="207"/>
        <end position="227"/>
    </location>
</feature>
<dbReference type="OrthoDB" id="42615at2"/>
<dbReference type="PROSITE" id="PS50928">
    <property type="entry name" value="ABC_TM1"/>
    <property type="match status" value="1"/>
</dbReference>
<evidence type="ECO:0000256" key="2">
    <source>
        <dbReference type="ARBA" id="ARBA00022448"/>
    </source>
</evidence>
<comment type="subcellular location">
    <subcellularLocation>
        <location evidence="1 7">Cell membrane</location>
        <topology evidence="1 7">Multi-pass membrane protein</topology>
    </subcellularLocation>
</comment>
<dbReference type="CDD" id="cd06261">
    <property type="entry name" value="TM_PBP2"/>
    <property type="match status" value="1"/>
</dbReference>
<dbReference type="PANTHER" id="PTHR43005:SF1">
    <property type="entry name" value="SPERMIDINE_PUTRESCINE TRANSPORT SYSTEM PERMEASE PROTEIN"/>
    <property type="match status" value="1"/>
</dbReference>
<evidence type="ECO:0000313" key="9">
    <source>
        <dbReference type="EMBL" id="SHN53274.1"/>
    </source>
</evidence>
<dbReference type="InterPro" id="IPR035906">
    <property type="entry name" value="MetI-like_sf"/>
</dbReference>
<dbReference type="GO" id="GO:0005886">
    <property type="term" value="C:plasma membrane"/>
    <property type="evidence" value="ECO:0007669"/>
    <property type="project" value="UniProtKB-SubCell"/>
</dbReference>
<dbReference type="RefSeq" id="WP_072757935.1">
    <property type="nucleotide sequence ID" value="NZ_FRDJ01000002.1"/>
</dbReference>
<dbReference type="InterPro" id="IPR000515">
    <property type="entry name" value="MetI-like"/>
</dbReference>
<evidence type="ECO:0000259" key="8">
    <source>
        <dbReference type="PROSITE" id="PS50928"/>
    </source>
</evidence>
<dbReference type="PANTHER" id="PTHR43005">
    <property type="entry name" value="BLR7065 PROTEIN"/>
    <property type="match status" value="1"/>
</dbReference>
<keyword evidence="3" id="KW-1003">Cell membrane</keyword>
<evidence type="ECO:0000256" key="4">
    <source>
        <dbReference type="ARBA" id="ARBA00022692"/>
    </source>
</evidence>
<dbReference type="Pfam" id="PF00528">
    <property type="entry name" value="BPD_transp_1"/>
    <property type="match status" value="1"/>
</dbReference>
<dbReference type="STRING" id="1121883.SAMN02745226_00454"/>
<evidence type="ECO:0000256" key="1">
    <source>
        <dbReference type="ARBA" id="ARBA00004651"/>
    </source>
</evidence>
<evidence type="ECO:0000256" key="5">
    <source>
        <dbReference type="ARBA" id="ARBA00022989"/>
    </source>
</evidence>
<comment type="similarity">
    <text evidence="7">Belongs to the binding-protein-dependent transport system permease family.</text>
</comment>
<feature type="transmembrane region" description="Helical" evidence="7">
    <location>
        <begin position="64"/>
        <end position="89"/>
    </location>
</feature>
<accession>A0A1M7S4E3</accession>
<organism evidence="9 10">
    <name type="scientific">Fervidobacterium gondwanense DSM 13020</name>
    <dbReference type="NCBI Taxonomy" id="1121883"/>
    <lineage>
        <taxon>Bacteria</taxon>
        <taxon>Thermotogati</taxon>
        <taxon>Thermotogota</taxon>
        <taxon>Thermotogae</taxon>
        <taxon>Thermotogales</taxon>
        <taxon>Fervidobacteriaceae</taxon>
        <taxon>Fervidobacterium</taxon>
    </lineage>
</organism>
<dbReference type="GO" id="GO:0055085">
    <property type="term" value="P:transmembrane transport"/>
    <property type="evidence" value="ECO:0007669"/>
    <property type="project" value="InterPro"/>
</dbReference>
<keyword evidence="5 7" id="KW-1133">Transmembrane helix</keyword>
<evidence type="ECO:0000313" key="10">
    <source>
        <dbReference type="Proteomes" id="UP000184207"/>
    </source>
</evidence>